<dbReference type="Proteomes" id="UP001160550">
    <property type="component" value="Unassembled WGS sequence"/>
</dbReference>
<dbReference type="InterPro" id="IPR011990">
    <property type="entry name" value="TPR-like_helical_dom_sf"/>
</dbReference>
<feature type="compositionally biased region" description="Low complexity" evidence="2">
    <location>
        <begin position="505"/>
        <end position="514"/>
    </location>
</feature>
<dbReference type="InterPro" id="IPR036465">
    <property type="entry name" value="vWFA_dom_sf"/>
</dbReference>
<evidence type="ECO:0000256" key="3">
    <source>
        <dbReference type="SAM" id="Phobius"/>
    </source>
</evidence>
<sequence length="581" mass="61712">MIAALAHVQFLRPAWLWALLALPLLAAAWWWRRRQGSVWRRHVDAHLLPHLVDAGAVRRDLGGLCAALLAWTLAVLALAGPSWRQGEAPLQAQARALVVVLDLSDAMLASDLPPSRTLQARAKLDSLLRERSGGEVALVVFADDAYTVAPLTADAANVALFLDALAPDVMPVDGHRPDRGIVAAMRLLQQAGHAGGDILLATHAADAAAVASAARASAAGFRVAVLGLGRPAGAAFRARDGSLRSSHLDTASLQRVAAAGGGGYAALAAGSRDLETLGVLDGAARSGALADASGSARIARDEGWWLLPPLMLLMLLAFRRGAMVAVLATCLLLPMPALQAADAPASTPWRRADQVAHARMREAIEAYRAGRYDEAARAWATLPGADAAYNRGNALARAGRLEEALEAYDESLRRQPGMADAVANRAVVEAALRRKPPAGGEGNREQEQADRQRDGRGGGEGEATSATPETPEDDAGAGRESADPDHAPEQASRDDESRRQRDADAAQQRRMQQALDDDGGQRTDQGERVAGDPEQAETEAERERRQAGEAWLRRVPDDPGGLLRARFRLEHQRRTGGEPSP</sequence>
<dbReference type="PANTHER" id="PTHR22550">
    <property type="entry name" value="SPORE GERMINATION PROTEIN"/>
    <property type="match status" value="1"/>
</dbReference>
<protein>
    <submittedName>
        <fullName evidence="5">Tetratricopeptide repeat protein</fullName>
    </submittedName>
</protein>
<feature type="compositionally biased region" description="Basic and acidic residues" evidence="2">
    <location>
        <begin position="567"/>
        <end position="581"/>
    </location>
</feature>
<dbReference type="InterPro" id="IPR019734">
    <property type="entry name" value="TPR_rpt"/>
</dbReference>
<dbReference type="SMART" id="SM00028">
    <property type="entry name" value="TPR"/>
    <property type="match status" value="1"/>
</dbReference>
<dbReference type="Pfam" id="PF13519">
    <property type="entry name" value="VWA_2"/>
    <property type="match status" value="1"/>
</dbReference>
<evidence type="ECO:0000256" key="1">
    <source>
        <dbReference type="PROSITE-ProRule" id="PRU00339"/>
    </source>
</evidence>
<keyword evidence="3" id="KW-0812">Transmembrane</keyword>
<feature type="domain" description="VWFA" evidence="4">
    <location>
        <begin position="97"/>
        <end position="195"/>
    </location>
</feature>
<dbReference type="Gene3D" id="3.40.50.410">
    <property type="entry name" value="von Willebrand factor, type A domain"/>
    <property type="match status" value="1"/>
</dbReference>
<evidence type="ECO:0000256" key="2">
    <source>
        <dbReference type="SAM" id="MobiDB-lite"/>
    </source>
</evidence>
<organism evidence="5 6">
    <name type="scientific">Luteimonas composti</name>
    <dbReference type="NCBI Taxonomy" id="398257"/>
    <lineage>
        <taxon>Bacteria</taxon>
        <taxon>Pseudomonadati</taxon>
        <taxon>Pseudomonadota</taxon>
        <taxon>Gammaproteobacteria</taxon>
        <taxon>Lysobacterales</taxon>
        <taxon>Lysobacteraceae</taxon>
        <taxon>Luteimonas</taxon>
    </lineage>
</organism>
<dbReference type="PROSITE" id="PS50005">
    <property type="entry name" value="TPR"/>
    <property type="match status" value="1"/>
</dbReference>
<evidence type="ECO:0000259" key="4">
    <source>
        <dbReference type="Pfam" id="PF13519"/>
    </source>
</evidence>
<feature type="repeat" description="TPR" evidence="1">
    <location>
        <begin position="385"/>
        <end position="418"/>
    </location>
</feature>
<accession>A0ABT6MS08</accession>
<dbReference type="InterPro" id="IPR002035">
    <property type="entry name" value="VWF_A"/>
</dbReference>
<name>A0ABT6MS08_9GAMM</name>
<dbReference type="Gene3D" id="1.25.40.10">
    <property type="entry name" value="Tetratricopeptide repeat domain"/>
    <property type="match status" value="1"/>
</dbReference>
<feature type="region of interest" description="Disordered" evidence="2">
    <location>
        <begin position="433"/>
        <end position="581"/>
    </location>
</feature>
<proteinExistence type="predicted"/>
<dbReference type="PROSITE" id="PS50293">
    <property type="entry name" value="TPR_REGION"/>
    <property type="match status" value="1"/>
</dbReference>
<gene>
    <name evidence="5" type="ORF">QF205_09090</name>
</gene>
<feature type="compositionally biased region" description="Basic and acidic residues" evidence="2">
    <location>
        <begin position="442"/>
        <end position="459"/>
    </location>
</feature>
<keyword evidence="1" id="KW-0802">TPR repeat</keyword>
<dbReference type="SUPFAM" id="SSF48452">
    <property type="entry name" value="TPR-like"/>
    <property type="match status" value="1"/>
</dbReference>
<dbReference type="EMBL" id="JARYGX010000019">
    <property type="protein sequence ID" value="MDH7453219.1"/>
    <property type="molecule type" value="Genomic_DNA"/>
</dbReference>
<dbReference type="SUPFAM" id="SSF53300">
    <property type="entry name" value="vWA-like"/>
    <property type="match status" value="1"/>
</dbReference>
<reference evidence="5" key="2">
    <citation type="submission" date="2023-04" db="EMBL/GenBank/DDBJ databases">
        <authorList>
            <person name="Sun J.-Q."/>
        </authorList>
    </citation>
    <scope>NUCLEOTIDE SEQUENCE</scope>
    <source>
        <strain evidence="5">CC-YY355</strain>
    </source>
</reference>
<dbReference type="PANTHER" id="PTHR22550:SF14">
    <property type="entry name" value="VWFA DOMAIN-CONTAINING PROTEIN"/>
    <property type="match status" value="1"/>
</dbReference>
<feature type="transmembrane region" description="Helical" evidence="3">
    <location>
        <begin position="61"/>
        <end position="83"/>
    </location>
</feature>
<feature type="compositionally biased region" description="Basic and acidic residues" evidence="2">
    <location>
        <begin position="539"/>
        <end position="557"/>
    </location>
</feature>
<evidence type="ECO:0000313" key="5">
    <source>
        <dbReference type="EMBL" id="MDH7453219.1"/>
    </source>
</evidence>
<feature type="compositionally biased region" description="Basic and acidic residues" evidence="2">
    <location>
        <begin position="519"/>
        <end position="531"/>
    </location>
</feature>
<keyword evidence="3" id="KW-1133">Transmembrane helix</keyword>
<evidence type="ECO:0000313" key="6">
    <source>
        <dbReference type="Proteomes" id="UP001160550"/>
    </source>
</evidence>
<comment type="caution">
    <text evidence="5">The sequence shown here is derived from an EMBL/GenBank/DDBJ whole genome shotgun (WGS) entry which is preliminary data.</text>
</comment>
<keyword evidence="3" id="KW-0472">Membrane</keyword>
<feature type="transmembrane region" description="Helical" evidence="3">
    <location>
        <begin position="14"/>
        <end position="31"/>
    </location>
</feature>
<dbReference type="Pfam" id="PF13432">
    <property type="entry name" value="TPR_16"/>
    <property type="match status" value="1"/>
</dbReference>
<keyword evidence="6" id="KW-1185">Reference proteome</keyword>
<feature type="compositionally biased region" description="Basic and acidic residues" evidence="2">
    <location>
        <begin position="476"/>
        <end position="504"/>
    </location>
</feature>
<dbReference type="RefSeq" id="WP_280942431.1">
    <property type="nucleotide sequence ID" value="NZ_JARYGX010000019.1"/>
</dbReference>
<dbReference type="InterPro" id="IPR050768">
    <property type="entry name" value="UPF0353/GerABKA_families"/>
</dbReference>
<reference evidence="5" key="1">
    <citation type="journal article" date="2007" name="Int. J. Syst. Evol. Microbiol.">
        <title>Luteimonas composti sp. nov., a moderately thermophilic bacterium isolated from food waste.</title>
        <authorList>
            <person name="Young C.C."/>
            <person name="Kampfer P."/>
            <person name="Chen W.M."/>
            <person name="Yen W.S."/>
            <person name="Arun A.B."/>
            <person name="Lai W.A."/>
            <person name="Shen F.T."/>
            <person name="Rekha P.D."/>
            <person name="Lin K.Y."/>
            <person name="Chou J.H."/>
        </authorList>
    </citation>
    <scope>NUCLEOTIDE SEQUENCE</scope>
    <source>
        <strain evidence="5">CC-YY355</strain>
    </source>
</reference>